<dbReference type="Pfam" id="PF01475">
    <property type="entry name" value="FUR"/>
    <property type="match status" value="1"/>
</dbReference>
<comment type="subcellular location">
    <subcellularLocation>
        <location evidence="1">Cytoplasm</location>
    </subcellularLocation>
</comment>
<evidence type="ECO:0000256" key="1">
    <source>
        <dbReference type="ARBA" id="ARBA00004496"/>
    </source>
</evidence>
<dbReference type="FunFam" id="1.10.10.10:FF:000459">
    <property type="entry name" value="Ferric uptake regulation protein"/>
    <property type="match status" value="1"/>
</dbReference>
<dbReference type="GO" id="GO:0005829">
    <property type="term" value="C:cytosol"/>
    <property type="evidence" value="ECO:0007669"/>
    <property type="project" value="TreeGrafter"/>
</dbReference>
<dbReference type="AlphaFoldDB" id="A0A6J6F259"/>
<name>A0A6J6F259_9ZZZZ</name>
<dbReference type="Gene3D" id="1.10.10.10">
    <property type="entry name" value="Winged helix-like DNA-binding domain superfamily/Winged helix DNA-binding domain"/>
    <property type="match status" value="1"/>
</dbReference>
<sequence>MKRNTKQREEVWRALERNPGFVSAQELHQALRELGSSIGLATVYRTLNALADEGNVDALTREGENLYRACSPGHHHHIICRECGLTKEIEASAVESWAKAVAAEHGYSDPQHIVDIFGTCGACQPRVA</sequence>
<dbReference type="EMBL" id="CAEZTM010000124">
    <property type="protein sequence ID" value="CAB4582912.1"/>
    <property type="molecule type" value="Genomic_DNA"/>
</dbReference>
<keyword evidence="9" id="KW-0238">DNA-binding</keyword>
<evidence type="ECO:0000256" key="4">
    <source>
        <dbReference type="ARBA" id="ARBA00022490"/>
    </source>
</evidence>
<evidence type="ECO:0000256" key="3">
    <source>
        <dbReference type="ARBA" id="ARBA00011738"/>
    </source>
</evidence>
<dbReference type="GO" id="GO:0000976">
    <property type="term" value="F:transcription cis-regulatory region binding"/>
    <property type="evidence" value="ECO:0007669"/>
    <property type="project" value="TreeGrafter"/>
</dbReference>
<evidence type="ECO:0000256" key="8">
    <source>
        <dbReference type="ARBA" id="ARBA00023015"/>
    </source>
</evidence>
<dbReference type="Gene3D" id="3.30.1490.190">
    <property type="match status" value="1"/>
</dbReference>
<dbReference type="GO" id="GO:0003700">
    <property type="term" value="F:DNA-binding transcription factor activity"/>
    <property type="evidence" value="ECO:0007669"/>
    <property type="project" value="InterPro"/>
</dbReference>
<reference evidence="11" key="1">
    <citation type="submission" date="2020-05" db="EMBL/GenBank/DDBJ databases">
        <authorList>
            <person name="Chiriac C."/>
            <person name="Salcher M."/>
            <person name="Ghai R."/>
            <person name="Kavagutti S V."/>
        </authorList>
    </citation>
    <scope>NUCLEOTIDE SEQUENCE</scope>
</reference>
<organism evidence="11">
    <name type="scientific">freshwater metagenome</name>
    <dbReference type="NCBI Taxonomy" id="449393"/>
    <lineage>
        <taxon>unclassified sequences</taxon>
        <taxon>metagenomes</taxon>
        <taxon>ecological metagenomes</taxon>
    </lineage>
</organism>
<evidence type="ECO:0000313" key="11">
    <source>
        <dbReference type="EMBL" id="CAB4582912.1"/>
    </source>
</evidence>
<accession>A0A6J6F259</accession>
<comment type="subunit">
    <text evidence="3">Homodimer.</text>
</comment>
<keyword evidence="8" id="KW-0805">Transcription regulation</keyword>
<evidence type="ECO:0000256" key="5">
    <source>
        <dbReference type="ARBA" id="ARBA00022491"/>
    </source>
</evidence>
<proteinExistence type="inferred from homology"/>
<dbReference type="InterPro" id="IPR036388">
    <property type="entry name" value="WH-like_DNA-bd_sf"/>
</dbReference>
<dbReference type="InterPro" id="IPR036390">
    <property type="entry name" value="WH_DNA-bd_sf"/>
</dbReference>
<evidence type="ECO:0000256" key="2">
    <source>
        <dbReference type="ARBA" id="ARBA00007957"/>
    </source>
</evidence>
<dbReference type="GO" id="GO:0008270">
    <property type="term" value="F:zinc ion binding"/>
    <property type="evidence" value="ECO:0007669"/>
    <property type="project" value="TreeGrafter"/>
</dbReference>
<dbReference type="PANTHER" id="PTHR33202">
    <property type="entry name" value="ZINC UPTAKE REGULATION PROTEIN"/>
    <property type="match status" value="1"/>
</dbReference>
<evidence type="ECO:0000256" key="10">
    <source>
        <dbReference type="ARBA" id="ARBA00023163"/>
    </source>
</evidence>
<keyword evidence="6" id="KW-0479">Metal-binding</keyword>
<dbReference type="InterPro" id="IPR002481">
    <property type="entry name" value="FUR"/>
</dbReference>
<protein>
    <submittedName>
        <fullName evidence="11">Unannotated protein</fullName>
    </submittedName>
</protein>
<dbReference type="SUPFAM" id="SSF46785">
    <property type="entry name" value="Winged helix' DNA-binding domain"/>
    <property type="match status" value="1"/>
</dbReference>
<keyword evidence="4" id="KW-0963">Cytoplasm</keyword>
<keyword evidence="5" id="KW-0678">Repressor</keyword>
<dbReference type="CDD" id="cd07153">
    <property type="entry name" value="Fur_like"/>
    <property type="match status" value="1"/>
</dbReference>
<keyword evidence="10" id="KW-0804">Transcription</keyword>
<gene>
    <name evidence="11" type="ORF">UFOPK1684_01532</name>
</gene>
<dbReference type="GO" id="GO:1900376">
    <property type="term" value="P:regulation of secondary metabolite biosynthetic process"/>
    <property type="evidence" value="ECO:0007669"/>
    <property type="project" value="TreeGrafter"/>
</dbReference>
<dbReference type="PANTHER" id="PTHR33202:SF2">
    <property type="entry name" value="FERRIC UPTAKE REGULATION PROTEIN"/>
    <property type="match status" value="1"/>
</dbReference>
<dbReference type="InterPro" id="IPR043135">
    <property type="entry name" value="Fur_C"/>
</dbReference>
<keyword evidence="7" id="KW-0862">Zinc</keyword>
<evidence type="ECO:0000256" key="7">
    <source>
        <dbReference type="ARBA" id="ARBA00022833"/>
    </source>
</evidence>
<evidence type="ECO:0000256" key="6">
    <source>
        <dbReference type="ARBA" id="ARBA00022723"/>
    </source>
</evidence>
<comment type="similarity">
    <text evidence="2">Belongs to the Fur family.</text>
</comment>
<evidence type="ECO:0000256" key="9">
    <source>
        <dbReference type="ARBA" id="ARBA00023125"/>
    </source>
</evidence>
<dbReference type="GO" id="GO:0045892">
    <property type="term" value="P:negative regulation of DNA-templated transcription"/>
    <property type="evidence" value="ECO:0007669"/>
    <property type="project" value="TreeGrafter"/>
</dbReference>